<evidence type="ECO:0000256" key="1">
    <source>
        <dbReference type="SAM" id="MobiDB-lite"/>
    </source>
</evidence>
<gene>
    <name evidence="2" type="ORF">PCASD_02711</name>
</gene>
<organism evidence="2 3">
    <name type="scientific">Puccinia coronata f. sp. avenae</name>
    <dbReference type="NCBI Taxonomy" id="200324"/>
    <lineage>
        <taxon>Eukaryota</taxon>
        <taxon>Fungi</taxon>
        <taxon>Dikarya</taxon>
        <taxon>Basidiomycota</taxon>
        <taxon>Pucciniomycotina</taxon>
        <taxon>Pucciniomycetes</taxon>
        <taxon>Pucciniales</taxon>
        <taxon>Pucciniaceae</taxon>
        <taxon>Puccinia</taxon>
    </lineage>
</organism>
<feature type="region of interest" description="Disordered" evidence="1">
    <location>
        <begin position="123"/>
        <end position="172"/>
    </location>
</feature>
<name>A0A2N5VH32_9BASI</name>
<reference evidence="2 3" key="1">
    <citation type="submission" date="2017-11" db="EMBL/GenBank/DDBJ databases">
        <title>De novo assembly and phasing of dikaryotic genomes from two isolates of Puccinia coronata f. sp. avenae, the causal agent of oat crown rust.</title>
        <authorList>
            <person name="Miller M.E."/>
            <person name="Zhang Y."/>
            <person name="Omidvar V."/>
            <person name="Sperschneider J."/>
            <person name="Schwessinger B."/>
            <person name="Raley C."/>
            <person name="Palmer J.M."/>
            <person name="Garnica D."/>
            <person name="Upadhyaya N."/>
            <person name="Rathjen J."/>
            <person name="Taylor J.M."/>
            <person name="Park R.F."/>
            <person name="Dodds P.N."/>
            <person name="Hirsch C.D."/>
            <person name="Kianian S.F."/>
            <person name="Figueroa M."/>
        </authorList>
    </citation>
    <scope>NUCLEOTIDE SEQUENCE [LARGE SCALE GENOMIC DNA]</scope>
    <source>
        <strain evidence="2">12SD80</strain>
    </source>
</reference>
<feature type="region of interest" description="Disordered" evidence="1">
    <location>
        <begin position="421"/>
        <end position="498"/>
    </location>
</feature>
<feature type="region of interest" description="Disordered" evidence="1">
    <location>
        <begin position="620"/>
        <end position="651"/>
    </location>
</feature>
<protein>
    <submittedName>
        <fullName evidence="2">Uncharacterized protein</fullName>
    </submittedName>
</protein>
<feature type="compositionally biased region" description="Polar residues" evidence="1">
    <location>
        <begin position="347"/>
        <end position="362"/>
    </location>
</feature>
<sequence>MPNFRFLGFNAGLLMRPQERSKQESLLLDSGGSPSRKIASLSEAPTSLAAGWLEVSACSTPRPPASSTPITIGSNSRHVCNFVPSCGTSKSSRSLDRASYGFSERAHSGLPGQSRNLSEISLPLIQRTGRIPSTDVTRPGRTRQPDQLAADSTTRSKACNPPPSARVSRHKTTKLLSSTVSCTDNNNGQGLLSFSSQSGISRCIPSQSNDPSSRNLAQSLSCLKSIPDSNQKEEADNHWEMLSAAYFLPKLPVLYPLSECSATEGWRGSHDDDAIRSFPDGSQSAGSAKPASSSSLAVASSLEICSIPSPLRDIQDFATMCAKALAWPSDEEVHSSEAYTPTYPEGSRNSQPSPSKYYHSTVSHDTQTIPDPCFPEEYGVPPTTPLICHSPSEGRPSLISISISSQNTSFSAPLSFYPASEPRPHLSEAEPYEMTSDTSGSQAHARFPTYSHSQSLHSRKQKHPSLPRCSTEQRSLPSFSQESRSVSDSTSFLSDDHPRATGLSGFQASLQTQGDMESLSPCQRDMLQIMAVYGKSIFEPLVSTELAVKGDLSPKEELLVHPSEFFSIEKINRDEILSTPRPSQFFLQQPVLFQDASLQSGILFSQKDKFHNLNISLARQEREPDAPTSPHPSVKPDWPPKSNATPKPSTFPKPFASPKFFTSPKLAASLKLSTSPKACASFTLSPKPHTSPRWSTNTPLRRDTPAKKSDPLRRPSTAVPSSPKKRFVRRLSLSASQSSKNKAFREQNEADRTQSQHEIFEALLKAADESHGGTLKLSLSSKIDSLAEASSRPPTLLPRLRLSCDFFSLTPRHSICSETETVDNAHLESK</sequence>
<dbReference type="AlphaFoldDB" id="A0A2N5VH32"/>
<dbReference type="EMBL" id="PGCI01000017">
    <property type="protein sequence ID" value="PLW49301.1"/>
    <property type="molecule type" value="Genomic_DNA"/>
</dbReference>
<feature type="region of interest" description="Disordered" evidence="1">
    <location>
        <begin position="681"/>
        <end position="753"/>
    </location>
</feature>
<feature type="compositionally biased region" description="Low complexity" evidence="1">
    <location>
        <begin position="282"/>
        <end position="292"/>
    </location>
</feature>
<evidence type="ECO:0000313" key="2">
    <source>
        <dbReference type="EMBL" id="PLW49301.1"/>
    </source>
</evidence>
<feature type="compositionally biased region" description="Basic and acidic residues" evidence="1">
    <location>
        <begin position="700"/>
        <end position="713"/>
    </location>
</feature>
<feature type="compositionally biased region" description="Basic and acidic residues" evidence="1">
    <location>
        <begin position="743"/>
        <end position="753"/>
    </location>
</feature>
<comment type="caution">
    <text evidence="2">The sequence shown here is derived from an EMBL/GenBank/DDBJ whole genome shotgun (WGS) entry which is preliminary data.</text>
</comment>
<dbReference type="Proteomes" id="UP000235392">
    <property type="component" value="Unassembled WGS sequence"/>
</dbReference>
<proteinExistence type="predicted"/>
<feature type="region of interest" description="Disordered" evidence="1">
    <location>
        <begin position="333"/>
        <end position="362"/>
    </location>
</feature>
<feature type="compositionally biased region" description="Polar residues" evidence="1">
    <location>
        <begin position="468"/>
        <end position="493"/>
    </location>
</feature>
<feature type="region of interest" description="Disordered" evidence="1">
    <location>
        <begin position="266"/>
        <end position="292"/>
    </location>
</feature>
<accession>A0A2N5VH32</accession>
<evidence type="ECO:0000313" key="3">
    <source>
        <dbReference type="Proteomes" id="UP000235392"/>
    </source>
</evidence>